<gene>
    <name evidence="1" type="ORF">PMI13_01048</name>
</gene>
<comment type="caution">
    <text evidence="1">The sequence shown here is derived from an EMBL/GenBank/DDBJ whole genome shotgun (WGS) entry which is preliminary data.</text>
</comment>
<sequence>MLAPNDIDILLRLATQNSTTGPGNAFHGMIAAEENGSSGFNYLNYIIRFNGTYQDAIDHSYMNDDIEKLEKEYDKISNKLLKDPLNSDDNGFTLNGDGLEKLFFATAKLMGLENNVILQRVDDDGIKIITLNADGSTTANPCL</sequence>
<evidence type="ECO:0000313" key="2">
    <source>
        <dbReference type="Proteomes" id="UP000007509"/>
    </source>
</evidence>
<accession>J2K2C6</accession>
<proteinExistence type="predicted"/>
<protein>
    <submittedName>
        <fullName evidence="1">Uncharacterized protein</fullName>
    </submittedName>
</protein>
<organism evidence="1 2">
    <name type="scientific">Chryseobacterium populi</name>
    <dbReference type="NCBI Taxonomy" id="1144316"/>
    <lineage>
        <taxon>Bacteria</taxon>
        <taxon>Pseudomonadati</taxon>
        <taxon>Bacteroidota</taxon>
        <taxon>Flavobacteriia</taxon>
        <taxon>Flavobacteriales</taxon>
        <taxon>Weeksellaceae</taxon>
        <taxon>Chryseobacterium group</taxon>
        <taxon>Chryseobacterium</taxon>
    </lineage>
</organism>
<dbReference type="PATRIC" id="fig|1144316.3.peg.1056"/>
<name>J2K2C6_9FLAO</name>
<evidence type="ECO:0000313" key="1">
    <source>
        <dbReference type="EMBL" id="EJL74310.1"/>
    </source>
</evidence>
<dbReference type="OrthoDB" id="1236988at2"/>
<dbReference type="AlphaFoldDB" id="J2K2C6"/>
<dbReference type="RefSeq" id="WP_007841341.1">
    <property type="nucleotide sequence ID" value="NZ_AKJY01000014.1"/>
</dbReference>
<reference evidence="1 2" key="1">
    <citation type="journal article" date="2012" name="J. Bacteriol.">
        <title>Twenty-one genome sequences from Pseudomonas species and 19 genome sequences from diverse bacteria isolated from the rhizosphere and endosphere of Populus deltoides.</title>
        <authorList>
            <person name="Brown S.D."/>
            <person name="Utturkar S.M."/>
            <person name="Klingeman D.M."/>
            <person name="Johnson C.M."/>
            <person name="Martin S.L."/>
            <person name="Land M.L."/>
            <person name="Lu T.Y."/>
            <person name="Schadt C.W."/>
            <person name="Doktycz M.J."/>
            <person name="Pelletier D.A."/>
        </authorList>
    </citation>
    <scope>NUCLEOTIDE SEQUENCE [LARGE SCALE GENOMIC DNA]</scope>
    <source>
        <strain evidence="1 2">CF314</strain>
    </source>
</reference>
<dbReference type="Proteomes" id="UP000007509">
    <property type="component" value="Unassembled WGS sequence"/>
</dbReference>
<dbReference type="EMBL" id="AKJY01000014">
    <property type="protein sequence ID" value="EJL74310.1"/>
    <property type="molecule type" value="Genomic_DNA"/>
</dbReference>
<keyword evidence="2" id="KW-1185">Reference proteome</keyword>